<dbReference type="AlphaFoldDB" id="C7ZL32"/>
<dbReference type="Proteomes" id="UP000005206">
    <property type="component" value="Chromosome 3"/>
</dbReference>
<proteinExistence type="predicted"/>
<dbReference type="EMBL" id="GG698942">
    <property type="protein sequence ID" value="EEU35306.1"/>
    <property type="molecule type" value="Genomic_DNA"/>
</dbReference>
<protein>
    <submittedName>
        <fullName evidence="2">Uncharacterized protein</fullName>
    </submittedName>
</protein>
<dbReference type="OrthoDB" id="5099142at2759"/>
<evidence type="ECO:0000313" key="3">
    <source>
        <dbReference type="Proteomes" id="UP000005206"/>
    </source>
</evidence>
<sequence length="120" mass="13678">MFFAERQRPYFQATRSVNKFETQPFQTDFEVELRFDRDTSSETGSESDVMDEMESDDDDESVFDLPLDFRHAHRPPGLEKRRITTLIAASSSTLAFLYSSCWVLGSSLSPSTPSFSDTEA</sequence>
<keyword evidence="3" id="KW-1185">Reference proteome</keyword>
<dbReference type="GeneID" id="9675527"/>
<dbReference type="HOGENOM" id="CLU_2050248_0_0_1"/>
<gene>
    <name evidence="2" type="ORF">NECHADRAFT_78307</name>
</gene>
<evidence type="ECO:0000256" key="1">
    <source>
        <dbReference type="SAM" id="MobiDB-lite"/>
    </source>
</evidence>
<dbReference type="InParanoid" id="C7ZL32"/>
<accession>C7ZL32</accession>
<dbReference type="KEGG" id="nhe:NECHADRAFT_78307"/>
<feature type="compositionally biased region" description="Acidic residues" evidence="1">
    <location>
        <begin position="48"/>
        <end position="60"/>
    </location>
</feature>
<dbReference type="VEuPathDB" id="FungiDB:NECHADRAFT_78307"/>
<dbReference type="RefSeq" id="XP_003041019.1">
    <property type="nucleotide sequence ID" value="XM_003040973.1"/>
</dbReference>
<feature type="region of interest" description="Disordered" evidence="1">
    <location>
        <begin position="36"/>
        <end position="60"/>
    </location>
</feature>
<reference evidence="2 3" key="1">
    <citation type="journal article" date="2009" name="PLoS Genet.">
        <title>The genome of Nectria haematococca: contribution of supernumerary chromosomes to gene expansion.</title>
        <authorList>
            <person name="Coleman J.J."/>
            <person name="Rounsley S.D."/>
            <person name="Rodriguez-Carres M."/>
            <person name="Kuo A."/>
            <person name="Wasmann C.C."/>
            <person name="Grimwood J."/>
            <person name="Schmutz J."/>
            <person name="Taga M."/>
            <person name="White G.J."/>
            <person name="Zhou S."/>
            <person name="Schwartz D.C."/>
            <person name="Freitag M."/>
            <person name="Ma L.J."/>
            <person name="Danchin E.G."/>
            <person name="Henrissat B."/>
            <person name="Coutinho P.M."/>
            <person name="Nelson D.R."/>
            <person name="Straney D."/>
            <person name="Napoli C.A."/>
            <person name="Barker B.M."/>
            <person name="Gribskov M."/>
            <person name="Rep M."/>
            <person name="Kroken S."/>
            <person name="Molnar I."/>
            <person name="Rensing C."/>
            <person name="Kennell J.C."/>
            <person name="Zamora J."/>
            <person name="Farman M.L."/>
            <person name="Selker E.U."/>
            <person name="Salamov A."/>
            <person name="Shapiro H."/>
            <person name="Pangilinan J."/>
            <person name="Lindquist E."/>
            <person name="Lamers C."/>
            <person name="Grigoriev I.V."/>
            <person name="Geiser D.M."/>
            <person name="Covert S.F."/>
            <person name="Temporini E."/>
            <person name="Vanetten H.D."/>
        </authorList>
    </citation>
    <scope>NUCLEOTIDE SEQUENCE [LARGE SCALE GENOMIC DNA]</scope>
    <source>
        <strain evidence="3">ATCC MYA-4622 / CBS 123669 / FGSC 9596 / NRRL 45880 / 77-13-4</strain>
    </source>
</reference>
<organism evidence="2 3">
    <name type="scientific">Fusarium vanettenii (strain ATCC MYA-4622 / CBS 123669 / FGSC 9596 / NRRL 45880 / 77-13-4)</name>
    <name type="common">Fusarium solani subsp. pisi</name>
    <dbReference type="NCBI Taxonomy" id="660122"/>
    <lineage>
        <taxon>Eukaryota</taxon>
        <taxon>Fungi</taxon>
        <taxon>Dikarya</taxon>
        <taxon>Ascomycota</taxon>
        <taxon>Pezizomycotina</taxon>
        <taxon>Sordariomycetes</taxon>
        <taxon>Hypocreomycetidae</taxon>
        <taxon>Hypocreales</taxon>
        <taxon>Nectriaceae</taxon>
        <taxon>Fusarium</taxon>
        <taxon>Fusarium solani species complex</taxon>
        <taxon>Fusarium vanettenii</taxon>
    </lineage>
</organism>
<evidence type="ECO:0000313" key="2">
    <source>
        <dbReference type="EMBL" id="EEU35306.1"/>
    </source>
</evidence>
<name>C7ZL32_FUSV7</name>